<comment type="caution">
    <text evidence="2">The sequence shown here is derived from an EMBL/GenBank/DDBJ whole genome shotgun (WGS) entry which is preliminary data.</text>
</comment>
<sequence>MEDVKTVPPSANNLGDQAKHPKTTTNEAPRYATTTTATPTTTTTHHIHPQPNTPSSAKALNFPNISTSNLYPNASSSTPTSATTPTSQKPTTTSTAGNVNIIPTKKQLDAALKVDESSWNSLLDEEDQDKKKRIATDDQYTNSSKWNEFQQHQKRQSELEEKMKLLREQKEEERRQQSLNASHFRIDERELAKRQREEERHNKLSEDLDAEAFAKEMFE</sequence>
<gene>
    <name evidence="2" type="ORF">FDP41_012041</name>
</gene>
<organism evidence="2 3">
    <name type="scientific">Naegleria fowleri</name>
    <name type="common">Brain eating amoeba</name>
    <dbReference type="NCBI Taxonomy" id="5763"/>
    <lineage>
        <taxon>Eukaryota</taxon>
        <taxon>Discoba</taxon>
        <taxon>Heterolobosea</taxon>
        <taxon>Tetramitia</taxon>
        <taxon>Eutetramitia</taxon>
        <taxon>Vahlkampfiidae</taxon>
        <taxon>Naegleria</taxon>
    </lineage>
</organism>
<feature type="region of interest" description="Disordered" evidence="1">
    <location>
        <begin position="124"/>
        <end position="219"/>
    </location>
</feature>
<dbReference type="VEuPathDB" id="AmoebaDB:NF0080260"/>
<name>A0A6A5C8V4_NAEFO</name>
<proteinExistence type="predicted"/>
<dbReference type="VEuPathDB" id="AmoebaDB:NfTy_023540"/>
<feature type="compositionally biased region" description="Basic and acidic residues" evidence="1">
    <location>
        <begin position="184"/>
        <end position="219"/>
    </location>
</feature>
<evidence type="ECO:0000313" key="2">
    <source>
        <dbReference type="EMBL" id="KAF0982180.1"/>
    </source>
</evidence>
<feature type="compositionally biased region" description="Basic and acidic residues" evidence="1">
    <location>
        <begin position="155"/>
        <end position="176"/>
    </location>
</feature>
<dbReference type="EMBL" id="VFQX01000012">
    <property type="protein sequence ID" value="KAF0982180.1"/>
    <property type="molecule type" value="Genomic_DNA"/>
</dbReference>
<feature type="compositionally biased region" description="Polar residues" evidence="1">
    <location>
        <begin position="53"/>
        <end position="73"/>
    </location>
</feature>
<feature type="region of interest" description="Disordered" evidence="1">
    <location>
        <begin position="1"/>
        <end position="100"/>
    </location>
</feature>
<accession>A0A6A5C8V4</accession>
<dbReference type="GeneID" id="68119256"/>
<dbReference type="Proteomes" id="UP000444721">
    <property type="component" value="Unassembled WGS sequence"/>
</dbReference>
<feature type="compositionally biased region" description="Polar residues" evidence="1">
    <location>
        <begin position="138"/>
        <end position="150"/>
    </location>
</feature>
<dbReference type="RefSeq" id="XP_044566893.1">
    <property type="nucleotide sequence ID" value="XM_044702518.1"/>
</dbReference>
<reference evidence="2 3" key="1">
    <citation type="journal article" date="2019" name="Sci. Rep.">
        <title>Nanopore sequencing improves the draft genome of the human pathogenic amoeba Naegleria fowleri.</title>
        <authorList>
            <person name="Liechti N."/>
            <person name="Schurch N."/>
            <person name="Bruggmann R."/>
            <person name="Wittwer M."/>
        </authorList>
    </citation>
    <scope>NUCLEOTIDE SEQUENCE [LARGE SCALE GENOMIC DNA]</scope>
    <source>
        <strain evidence="2 3">ATCC 30894</strain>
    </source>
</reference>
<feature type="compositionally biased region" description="Low complexity" evidence="1">
    <location>
        <begin position="32"/>
        <end position="44"/>
    </location>
</feature>
<evidence type="ECO:0000313" key="3">
    <source>
        <dbReference type="Proteomes" id="UP000444721"/>
    </source>
</evidence>
<dbReference type="VEuPathDB" id="AmoebaDB:FDP41_012041"/>
<keyword evidence="3" id="KW-1185">Reference proteome</keyword>
<protein>
    <submittedName>
        <fullName evidence="2">Uncharacterized protein</fullName>
    </submittedName>
</protein>
<feature type="compositionally biased region" description="Low complexity" evidence="1">
    <location>
        <begin position="74"/>
        <end position="96"/>
    </location>
</feature>
<evidence type="ECO:0000256" key="1">
    <source>
        <dbReference type="SAM" id="MobiDB-lite"/>
    </source>
</evidence>
<dbReference type="AlphaFoldDB" id="A0A6A5C8V4"/>